<name>A0ABW0YNE8_9BACI</name>
<gene>
    <name evidence="2" type="ORF">ACFPU1_14735</name>
</gene>
<accession>A0ABW0YNE8</accession>
<feature type="compositionally biased region" description="Polar residues" evidence="1">
    <location>
        <begin position="137"/>
        <end position="158"/>
    </location>
</feature>
<protein>
    <recommendedName>
        <fullName evidence="4">Gas vesicle protein</fullName>
    </recommendedName>
</protein>
<keyword evidence="3" id="KW-1185">Reference proteome</keyword>
<dbReference type="EMBL" id="JBHSOZ010000009">
    <property type="protein sequence ID" value="MFC5714015.1"/>
    <property type="molecule type" value="Genomic_DNA"/>
</dbReference>
<reference evidence="3" key="1">
    <citation type="journal article" date="2019" name="Int. J. Syst. Evol. Microbiol.">
        <title>The Global Catalogue of Microorganisms (GCM) 10K type strain sequencing project: providing services to taxonomists for standard genome sequencing and annotation.</title>
        <authorList>
            <consortium name="The Broad Institute Genomics Platform"/>
            <consortium name="The Broad Institute Genome Sequencing Center for Infectious Disease"/>
            <person name="Wu L."/>
            <person name="Ma J."/>
        </authorList>
    </citation>
    <scope>NUCLEOTIDE SEQUENCE [LARGE SCALE GENOMIC DNA]</scope>
    <source>
        <strain evidence="3">CECT 7184</strain>
    </source>
</reference>
<proteinExistence type="predicted"/>
<comment type="caution">
    <text evidence="2">The sequence shown here is derived from an EMBL/GenBank/DDBJ whole genome shotgun (WGS) entry which is preliminary data.</text>
</comment>
<feature type="compositionally biased region" description="Basic and acidic residues" evidence="1">
    <location>
        <begin position="54"/>
        <end position="66"/>
    </location>
</feature>
<feature type="region of interest" description="Disordered" evidence="1">
    <location>
        <begin position="36"/>
        <end position="66"/>
    </location>
</feature>
<organism evidence="2 3">
    <name type="scientific">Thalassorhabdus alkalitolerans</name>
    <dbReference type="NCBI Taxonomy" id="2282697"/>
    <lineage>
        <taxon>Bacteria</taxon>
        <taxon>Bacillati</taxon>
        <taxon>Bacillota</taxon>
        <taxon>Bacilli</taxon>
        <taxon>Bacillales</taxon>
        <taxon>Bacillaceae</taxon>
        <taxon>Thalassorhabdus</taxon>
    </lineage>
</organism>
<feature type="compositionally biased region" description="Polar residues" evidence="1">
    <location>
        <begin position="36"/>
        <end position="46"/>
    </location>
</feature>
<evidence type="ECO:0008006" key="4">
    <source>
        <dbReference type="Google" id="ProtNLM"/>
    </source>
</evidence>
<dbReference type="RefSeq" id="WP_385942521.1">
    <property type="nucleotide sequence ID" value="NZ_JBHSOZ010000009.1"/>
</dbReference>
<dbReference type="Gene3D" id="1.20.120.20">
    <property type="entry name" value="Apolipoprotein"/>
    <property type="match status" value="1"/>
</dbReference>
<evidence type="ECO:0000313" key="2">
    <source>
        <dbReference type="EMBL" id="MFC5714015.1"/>
    </source>
</evidence>
<dbReference type="Proteomes" id="UP001596142">
    <property type="component" value="Unassembled WGS sequence"/>
</dbReference>
<sequence>MSKEQKGKSGSKLVTAITVGALAGAAAVLIDSNTRSKVKGSTTQMKDSVAKVASDVKEDPAGTKDQMMDRVQEATNVLKEAVDGLQSLYDKANDELFDKVSEVKEDTQEVISSAKEAGEDLQEVGSKVKEAKDELTGSDNQSAAENNGAVNNITDRPV</sequence>
<feature type="region of interest" description="Disordered" evidence="1">
    <location>
        <begin position="114"/>
        <end position="158"/>
    </location>
</feature>
<evidence type="ECO:0000313" key="3">
    <source>
        <dbReference type="Proteomes" id="UP001596142"/>
    </source>
</evidence>
<feature type="compositionally biased region" description="Basic and acidic residues" evidence="1">
    <location>
        <begin position="126"/>
        <end position="135"/>
    </location>
</feature>
<evidence type="ECO:0000256" key="1">
    <source>
        <dbReference type="SAM" id="MobiDB-lite"/>
    </source>
</evidence>